<dbReference type="eggNOG" id="arCOG02129">
    <property type="taxonomic scope" value="Archaea"/>
</dbReference>
<keyword evidence="5" id="KW-1185">Reference proteome</keyword>
<reference evidence="4 5" key="2">
    <citation type="journal article" date="2012" name="BMC Genomics">
        <title>A comparative genomics perspective on the genetic content of the alkaliphilic haloarchaeon Natrialba magadii ATCC 43099T.</title>
        <authorList>
            <person name="Siddaramappa S."/>
            <person name="Challacombe J.F."/>
            <person name="Decastro R.E."/>
            <person name="Pfeiffer F."/>
            <person name="Sastre D.E."/>
            <person name="Gimenez M.I."/>
            <person name="Paggi R.A."/>
            <person name="Detter J.C."/>
            <person name="Davenport K.W."/>
            <person name="Goodwin L.A."/>
            <person name="Kyrpides N."/>
            <person name="Tapia R."/>
            <person name="Pitluck S."/>
            <person name="Lucas S."/>
            <person name="Woyke T."/>
            <person name="Maupin-Furlow J.A."/>
        </authorList>
    </citation>
    <scope>NUCLEOTIDE SEQUENCE [LARGE SCALE GENOMIC DNA]</scope>
    <source>
        <strain evidence="5">ATCC 43099 / DSM 3394 / CCM 3739 / CIP 104546 / IAM 13178 / JCM 8861 / NBRC 102185 / NCIMB 2190 / MS3</strain>
    </source>
</reference>
<dbReference type="eggNOG" id="arCOG02128">
    <property type="taxonomic scope" value="Archaea"/>
</dbReference>
<evidence type="ECO:0000259" key="3">
    <source>
        <dbReference type="Pfam" id="PF13592"/>
    </source>
</evidence>
<dbReference type="SUPFAM" id="SSF46689">
    <property type="entry name" value="Homeodomain-like"/>
    <property type="match status" value="1"/>
</dbReference>
<gene>
    <name evidence="4" type="ordered locus">Nmag_4164</name>
</gene>
<feature type="domain" description="Tc1-like transposase DDE" evidence="2">
    <location>
        <begin position="180"/>
        <end position="318"/>
    </location>
</feature>
<dbReference type="AlphaFoldDB" id="D3T269"/>
<dbReference type="EMBL" id="CP001934">
    <property type="protein sequence ID" value="ADD07678.1"/>
    <property type="molecule type" value="Genomic_DNA"/>
</dbReference>
<dbReference type="InterPro" id="IPR009057">
    <property type="entry name" value="Homeodomain-like_sf"/>
</dbReference>
<organism evidence="4 5">
    <name type="scientific">Natrialba magadii (strain ATCC 43099 / DSM 3394 / CCM 3739 / CIP 104546 / IAM 13178 / JCM 8861 / NBRC 102185 / NCIMB 2190 / MS3)</name>
    <name type="common">Natronobacterium magadii</name>
    <dbReference type="NCBI Taxonomy" id="547559"/>
    <lineage>
        <taxon>Archaea</taxon>
        <taxon>Methanobacteriati</taxon>
        <taxon>Methanobacteriota</taxon>
        <taxon>Stenosarchaea group</taxon>
        <taxon>Halobacteria</taxon>
        <taxon>Halobacteriales</taxon>
        <taxon>Natrialbaceae</taxon>
        <taxon>Natrialba</taxon>
    </lineage>
</organism>
<dbReference type="InterPro" id="IPR047655">
    <property type="entry name" value="Transpos_IS630-like"/>
</dbReference>
<dbReference type="KEGG" id="nmg:Nmag_4164"/>
<evidence type="ECO:0000256" key="1">
    <source>
        <dbReference type="SAM" id="MobiDB-lite"/>
    </source>
</evidence>
<sequence>MLKLLMDHLDEISVEELHDALNNVEGRKPTQRLIAAIEYKNGVTQTELAEWHNTGRRTIYSWLKRLDTDESLEQAVTDAHRSGRKRKLSEKEQQEFEDTVHESPEEVGVDAPAWTPALVQQYLDETYDVEYSIPSCRRLLKEAGLSYQKPRPTAAESDAEDQETFREELKKKRREMDATVVCIDQTKKSVQVEPRAAWFPRGTRPSVELSGQRDWTCLLGAITENGDRFFTRFEEYVTAAHAKHFILALCQEFEDNLIVVLDGAPYFQASAVTDLAARDDLTFVRLPAYSPELNPVEECWRQLQAALSNRFFDSLPELTTAIDTALDQLSLPKVSNHF</sequence>
<dbReference type="HOGENOM" id="CLU_056788_3_1_2"/>
<dbReference type="Gene3D" id="3.30.420.10">
    <property type="entry name" value="Ribonuclease H-like superfamily/Ribonuclease H"/>
    <property type="match status" value="1"/>
</dbReference>
<keyword evidence="4" id="KW-0614">Plasmid</keyword>
<dbReference type="InterPro" id="IPR025959">
    <property type="entry name" value="Winged_HTH_dom"/>
</dbReference>
<dbReference type="Pfam" id="PF13358">
    <property type="entry name" value="DDE_3"/>
    <property type="match status" value="1"/>
</dbReference>
<protein>
    <submittedName>
        <fullName evidence="4">ISHwa16-type transposase ISNma8</fullName>
    </submittedName>
</protein>
<feature type="region of interest" description="Disordered" evidence="1">
    <location>
        <begin position="78"/>
        <end position="106"/>
    </location>
</feature>
<name>D3T269_NATMM</name>
<feature type="compositionally biased region" description="Basic and acidic residues" evidence="1">
    <location>
        <begin position="89"/>
        <end position="104"/>
    </location>
</feature>
<evidence type="ECO:0000313" key="4">
    <source>
        <dbReference type="EMBL" id="ADD07678.1"/>
    </source>
</evidence>
<dbReference type="Pfam" id="PF13551">
    <property type="entry name" value="HTH_29"/>
    <property type="match status" value="1"/>
</dbReference>
<dbReference type="Pfam" id="PF13592">
    <property type="entry name" value="HTH_33"/>
    <property type="match status" value="1"/>
</dbReference>
<feature type="domain" description="Winged helix-turn helix" evidence="3">
    <location>
        <begin position="112"/>
        <end position="168"/>
    </location>
</feature>
<geneLocation type="plasmid" evidence="4 5">
    <name>pNMAG02</name>
</geneLocation>
<dbReference type="InterPro" id="IPR038717">
    <property type="entry name" value="Tc1-like_DDE_dom"/>
</dbReference>
<evidence type="ECO:0000259" key="2">
    <source>
        <dbReference type="Pfam" id="PF13358"/>
    </source>
</evidence>
<dbReference type="GO" id="GO:0003676">
    <property type="term" value="F:nucleic acid binding"/>
    <property type="evidence" value="ECO:0007669"/>
    <property type="project" value="InterPro"/>
</dbReference>
<evidence type="ECO:0000313" key="5">
    <source>
        <dbReference type="Proteomes" id="UP000001879"/>
    </source>
</evidence>
<dbReference type="Proteomes" id="UP000001879">
    <property type="component" value="Plasmid pNMAG02"/>
</dbReference>
<dbReference type="PaxDb" id="547559-Nmag_4164"/>
<dbReference type="InterPro" id="IPR036397">
    <property type="entry name" value="RNaseH_sf"/>
</dbReference>
<accession>D3T269</accession>
<reference evidence="5" key="1">
    <citation type="submission" date="2010-02" db="EMBL/GenBank/DDBJ databases">
        <title>Complete sequence of plasmid 2 of Natrialba magadii ATCC 43099.</title>
        <authorList>
            <consortium name="US DOE Joint Genome Institute"/>
            <person name="Lucas S."/>
            <person name="Copeland A."/>
            <person name="Lapidus A."/>
            <person name="Cheng J.-F."/>
            <person name="Bruce D."/>
            <person name="Goodwin L."/>
            <person name="Pitluck S."/>
            <person name="Davenport K."/>
            <person name="Saunders E."/>
            <person name="Detter J.C."/>
            <person name="Han C."/>
            <person name="Tapia R."/>
            <person name="Land M."/>
            <person name="Hauser L."/>
            <person name="Kyrpides N."/>
            <person name="Mikhailova N."/>
            <person name="De Castro R.E."/>
            <person name="Maupin-Furlow J.A."/>
            <person name="Woyke T."/>
        </authorList>
    </citation>
    <scope>NUCLEOTIDE SEQUENCE [LARGE SCALE GENOMIC DNA]</scope>
    <source>
        <strain evidence="5">ATCC 43099 / DSM 3394 / CCM 3739 / CIP 104546 / IAM 13178 / JCM 8861 / NBRC 102185 / NCIMB 2190 / MS3</strain>
        <plasmid evidence="5">pNMAG02</plasmid>
    </source>
</reference>
<proteinExistence type="predicted"/>
<dbReference type="NCBIfam" id="NF033545">
    <property type="entry name" value="transpos_IS630"/>
    <property type="match status" value="1"/>
</dbReference>